<dbReference type="InterPro" id="IPR011009">
    <property type="entry name" value="Kinase-like_dom_sf"/>
</dbReference>
<evidence type="ECO:0000313" key="2">
    <source>
        <dbReference type="EMBL" id="OBS00758.1"/>
    </source>
</evidence>
<dbReference type="SUPFAM" id="SSF56112">
    <property type="entry name" value="Protein kinase-like (PK-like)"/>
    <property type="match status" value="1"/>
</dbReference>
<keyword evidence="5" id="KW-1185">Reference proteome</keyword>
<dbReference type="Gene3D" id="3.90.1200.10">
    <property type="match status" value="1"/>
</dbReference>
<gene>
    <name evidence="2" type="ORF">A9W98_23450</name>
    <name evidence="3" type="ORF">AWC08_27120</name>
</gene>
<dbReference type="InterPro" id="IPR015897">
    <property type="entry name" value="CHK_kinase-like"/>
</dbReference>
<dbReference type="Pfam" id="PF01636">
    <property type="entry name" value="APH"/>
    <property type="match status" value="1"/>
</dbReference>
<comment type="caution">
    <text evidence="2">The sequence shown here is derived from an EMBL/GenBank/DDBJ whole genome shotgun (WGS) entry which is preliminary data.</text>
</comment>
<dbReference type="RefSeq" id="WP_065134935.1">
    <property type="nucleotide sequence ID" value="NZ_JACKSU010000024.1"/>
</dbReference>
<dbReference type="PANTHER" id="PTHR11012">
    <property type="entry name" value="PROTEIN KINASE-LIKE DOMAIN-CONTAINING"/>
    <property type="match status" value="1"/>
</dbReference>
<name>A0A1A6BEL6_MYCGO</name>
<reference evidence="3 5" key="1">
    <citation type="submission" date="2016-01" db="EMBL/GenBank/DDBJ databases">
        <title>The new phylogeny of the genus Mycobacterium.</title>
        <authorList>
            <person name="Tarcisio F."/>
            <person name="Conor M."/>
            <person name="Antonella G."/>
            <person name="Elisabetta G."/>
            <person name="Giulia F.S."/>
            <person name="Sara T."/>
            <person name="Anna F."/>
            <person name="Clotilde B."/>
            <person name="Roberto B."/>
            <person name="Veronica D.S."/>
            <person name="Fabio R."/>
            <person name="Monica P."/>
            <person name="Olivier J."/>
            <person name="Enrico T."/>
            <person name="Nicola S."/>
        </authorList>
    </citation>
    <scope>NUCLEOTIDE SEQUENCE [LARGE SCALE GENOMIC DNA]</scope>
    <source>
        <strain evidence="3 5">DSM 44160</strain>
    </source>
</reference>
<accession>A0A1A6BEL6</accession>
<feature type="domain" description="CHK kinase-like" evidence="1">
    <location>
        <begin position="141"/>
        <end position="316"/>
    </location>
</feature>
<proteinExistence type="predicted"/>
<keyword evidence="2" id="KW-0808">Transferase</keyword>
<evidence type="ECO:0000313" key="5">
    <source>
        <dbReference type="Proteomes" id="UP000193928"/>
    </source>
</evidence>
<evidence type="ECO:0000313" key="3">
    <source>
        <dbReference type="EMBL" id="ORV84022.1"/>
    </source>
</evidence>
<dbReference type="PANTHER" id="PTHR11012:SF30">
    <property type="entry name" value="PROTEIN KINASE-LIKE DOMAIN-CONTAINING"/>
    <property type="match status" value="1"/>
</dbReference>
<sequence>MKIALRQARSAVGLATHLGRGVGRVAADALVGRRAGLPRSVAGLSETVLSAVMGIDVNSVSVLDADAGTSSRARLALTGVGVPQTVFVKLTAQTAATRLMGELGRLGHTEVRFYRQLAPELTGLPKAYGAAFDGWTGRYLLVLEDLPAADCQFPDTLHPLSVDQAGLIVGLLARLHATFWGLPADGAAPLGWLYTPSGDTTSMLTGALMKTSIKRLAGRTDIPVEQGRFITENYRAVAALIDTPPHTVMHGDAHPGNVYFRDGKPGLLDWQAVRRGHPSRELAYTLVTSLTPQDRRSAQRELLDDYCRALAAAGGPQLDGDELWLRYRQAAMYAYVAALITAGMGGMQAENIALAGLQRAVAALEDLETIALLKNSL</sequence>
<dbReference type="EMBL" id="MAEM01000339">
    <property type="protein sequence ID" value="OBS00758.1"/>
    <property type="molecule type" value="Genomic_DNA"/>
</dbReference>
<dbReference type="Proteomes" id="UP000093757">
    <property type="component" value="Unassembled WGS sequence"/>
</dbReference>
<dbReference type="OrthoDB" id="141068at2"/>
<evidence type="ECO:0000313" key="4">
    <source>
        <dbReference type="Proteomes" id="UP000093757"/>
    </source>
</evidence>
<dbReference type="EMBL" id="LQOY01000095">
    <property type="protein sequence ID" value="ORV84022.1"/>
    <property type="molecule type" value="Genomic_DNA"/>
</dbReference>
<dbReference type="GO" id="GO:0016740">
    <property type="term" value="F:transferase activity"/>
    <property type="evidence" value="ECO:0007669"/>
    <property type="project" value="UniProtKB-KW"/>
</dbReference>
<evidence type="ECO:0000259" key="1">
    <source>
        <dbReference type="SMART" id="SM00587"/>
    </source>
</evidence>
<organism evidence="2 4">
    <name type="scientific">Mycobacterium gordonae</name>
    <dbReference type="NCBI Taxonomy" id="1778"/>
    <lineage>
        <taxon>Bacteria</taxon>
        <taxon>Bacillati</taxon>
        <taxon>Actinomycetota</taxon>
        <taxon>Actinomycetes</taxon>
        <taxon>Mycobacteriales</taxon>
        <taxon>Mycobacteriaceae</taxon>
        <taxon>Mycobacterium</taxon>
    </lineage>
</organism>
<dbReference type="Proteomes" id="UP000193928">
    <property type="component" value="Unassembled WGS sequence"/>
</dbReference>
<dbReference type="InterPro" id="IPR002575">
    <property type="entry name" value="Aminoglycoside_PTrfase"/>
</dbReference>
<dbReference type="SMART" id="SM00587">
    <property type="entry name" value="CHK"/>
    <property type="match status" value="1"/>
</dbReference>
<protein>
    <submittedName>
        <fullName evidence="2">Phosphotransferase</fullName>
    </submittedName>
</protein>
<reference evidence="2 4" key="2">
    <citation type="submission" date="2016-06" db="EMBL/GenBank/DDBJ databases">
        <authorList>
            <person name="Kjaerup R.B."/>
            <person name="Dalgaard T.S."/>
            <person name="Juul-Madsen H.R."/>
        </authorList>
    </citation>
    <scope>NUCLEOTIDE SEQUENCE [LARGE SCALE GENOMIC DNA]</scope>
    <source>
        <strain evidence="2 4">1245752.6</strain>
    </source>
</reference>
<dbReference type="AlphaFoldDB" id="A0A1A6BEL6"/>